<evidence type="ECO:0000313" key="3">
    <source>
        <dbReference type="EMBL" id="PFH49022.1"/>
    </source>
</evidence>
<protein>
    <submittedName>
        <fullName evidence="3">Uncharacterized protein</fullName>
    </submittedName>
</protein>
<feature type="compositionally biased region" description="Pro residues" evidence="1">
    <location>
        <begin position="1462"/>
        <end position="1476"/>
    </location>
</feature>
<feature type="compositionally biased region" description="Basic residues" evidence="1">
    <location>
        <begin position="556"/>
        <end position="576"/>
    </location>
</feature>
<keyword evidence="4" id="KW-1185">Reference proteome</keyword>
<feature type="compositionally biased region" description="Polar residues" evidence="1">
    <location>
        <begin position="1106"/>
        <end position="1115"/>
    </location>
</feature>
<organism evidence="3 4">
    <name type="scientific">Amanita thiersii Skay4041</name>
    <dbReference type="NCBI Taxonomy" id="703135"/>
    <lineage>
        <taxon>Eukaryota</taxon>
        <taxon>Fungi</taxon>
        <taxon>Dikarya</taxon>
        <taxon>Basidiomycota</taxon>
        <taxon>Agaricomycotina</taxon>
        <taxon>Agaricomycetes</taxon>
        <taxon>Agaricomycetidae</taxon>
        <taxon>Agaricales</taxon>
        <taxon>Pluteineae</taxon>
        <taxon>Amanitaceae</taxon>
        <taxon>Amanita</taxon>
    </lineage>
</organism>
<feature type="region of interest" description="Disordered" evidence="1">
    <location>
        <begin position="923"/>
        <end position="1010"/>
    </location>
</feature>
<name>A0A2A9NMW2_9AGAR</name>
<feature type="compositionally biased region" description="Polar residues" evidence="1">
    <location>
        <begin position="1416"/>
        <end position="1426"/>
    </location>
</feature>
<feature type="compositionally biased region" description="Polar residues" evidence="1">
    <location>
        <begin position="1"/>
        <end position="19"/>
    </location>
</feature>
<feature type="region of interest" description="Disordered" evidence="1">
    <location>
        <begin position="533"/>
        <end position="588"/>
    </location>
</feature>
<feature type="transmembrane region" description="Helical" evidence="2">
    <location>
        <begin position="383"/>
        <end position="407"/>
    </location>
</feature>
<feature type="region of interest" description="Disordered" evidence="1">
    <location>
        <begin position="1139"/>
        <end position="1575"/>
    </location>
</feature>
<feature type="compositionally biased region" description="Polar residues" evidence="1">
    <location>
        <begin position="927"/>
        <end position="938"/>
    </location>
</feature>
<sequence length="1658" mass="172578">MSDTGRPTAGAQASSSNGTEGNGGDIMFTVDDTSPMVLYFPFGDSQASSSGNSSSSSSTTTTPDLTKGWTPCFSISGCVRTQPSAIPTGTSYHVSSQPGSSLTILWRGTGIQLLGNVSNPTHINYVLTLDGNVTQPDFISLNDQLLASFQKLNNDDHNVTLTLIQTNSPSALPTIPSPLLDPASDFVAFDKALIIAPPPPSIQLNDQHSFPRVPINTTDIAFFGHWSFQNDTTTSLGAFYRSTTAGDSITTRFSATTFLLSGTTTPDSGIYTVSLATFNSSTPPSSTNKAALLSNTTTRLTAKSSFTNPNALLYYASDLDPTHHHVLTITNSENAQLAINATGFQIFASSPPITPQSTAPNHTQSPVPLGDLTSTHSVPKGTIAALSLAGVLAFILLTASLFFFFVYRPRKRSLAQSRYHFGPPSSQAHRKPYFQRGFLARDKPPSTTIVPHDDDDLTKRREKGLSFPGFALLGTRRRSLVSPAISSKPKSYDLPVTPDDDLEYNEPHVPGSPDNNLHVHEDSSGVVHIHVPTSLHGSLNTPGAGAGSNRASKGSSRSHRTSRGSKPSRRSASSRRRNGEGLLRLGSLGGGLRDVLMDIARGKPSPVAALPRTPSGSASSESVSMSQLGSPRTPRTPITPGTAGGQESQPQSQYHSPPQSRPHSNVISLAQRTQETQETNYPTDVIELGEGDLRSSLGGTVGHHRYHSSYSQGARDSSEAGERDKDRSREGAVAAGSSGEGGESSIIFASVPAGSKPNRALGNPLPPSAHPYAFASGIGDASYQGGNAGVGKRVTGAASRAMGSVSSGLSSLGRLFKWSGRTEPGTGPGVVSPFMGVLESATAPDVLDISSKHRSPTTEGPSRDTDTRAQGTTSPRTATDITPLSYITVSAGASSVALGDDTGAGGRSGVGAVGSRSVIATVGAGSLESTPKPGSSSGSRREAEKRKIHNLNLTIPPSPFPSPPGTTVTTGAGAATDRSTHHPSVPRSVSHSQSSEHGYPLPTTTSTGTGIGTGLAGIDVVLPDRPVSHRLPIAVVEGQSDQRVSSAPVAGASTGGNASGSGGSGGAGVMMTMMGRPIRALPPLPGSASGELFPLGIAPAEPQQAAGATSGSGKAQETGGRGTSEFLDVKRISPFHVEFSYEGGEDSERGTKRETYGSTLSPQDAVMPGGGRRSGGLTVPGVTQHSFLDLDPSSSSSSGPASTRHSGSSSSDRRQVEKEKEKEREKEKEKEKEKEEEEDIVSERWTFGKRRKRRTTSSNYYYHAPLPSPASQMTFQSMQSPISSEQALSHSHSLRSSEAHQPLAQQQQRVGRHPSWRGTFGYHRPTMEGSVIPEYDETASTNPSARASPSANVPPSTVPPLPSGSIPSPGQDSSQLPDYASLIKALEAQQQPEIGINSPQSSIPPFSPVIPVPASNTSQGDTSDPSSHPPQQQPQQQQQQQQRASYNSTNTMSTAAHLNIHPLPPDFAQPTYPPPLRLHHPYALGAIGSSTHPGSSTSPTTATTTVSPTSIQFHHPPRRRPSSESAAGLSRSSSSGDSGALQFASTSGGGGFGGPGNRQPLPPIPSVPPTPSAIAPPTYFVQRVLGMNSLASGSGASGGTGTGSSTGAGSTTVAGAQASSSRSRGLGHAGTPAGSMSTSIKQNAPPSNEHDSRTHTQR</sequence>
<feature type="compositionally biased region" description="Low complexity" evidence="1">
    <location>
        <begin position="1433"/>
        <end position="1442"/>
    </location>
</feature>
<feature type="compositionally biased region" description="Gly residues" evidence="1">
    <location>
        <begin position="1595"/>
        <end position="1606"/>
    </location>
</feature>
<feature type="region of interest" description="Disordered" evidence="1">
    <location>
        <begin position="1589"/>
        <end position="1658"/>
    </location>
</feature>
<feature type="region of interest" description="Disordered" evidence="1">
    <location>
        <begin position="1102"/>
        <end position="1127"/>
    </location>
</feature>
<feature type="compositionally biased region" description="Low complexity" evidence="1">
    <location>
        <begin position="1607"/>
        <end position="1624"/>
    </location>
</feature>
<feature type="compositionally biased region" description="Basic and acidic residues" evidence="1">
    <location>
        <begin position="716"/>
        <end position="730"/>
    </location>
</feature>
<dbReference type="OrthoDB" id="2576334at2759"/>
<feature type="region of interest" description="Disordered" evidence="1">
    <location>
        <begin position="484"/>
        <end position="520"/>
    </location>
</feature>
<evidence type="ECO:0000256" key="2">
    <source>
        <dbReference type="SAM" id="Phobius"/>
    </source>
</evidence>
<feature type="compositionally biased region" description="Basic and acidic residues" evidence="1">
    <location>
        <begin position="1146"/>
        <end position="1155"/>
    </location>
</feature>
<keyword evidence="2" id="KW-0812">Transmembrane</keyword>
<feature type="region of interest" description="Disordered" evidence="1">
    <location>
        <begin position="604"/>
        <end position="664"/>
    </location>
</feature>
<feature type="region of interest" description="Disordered" evidence="1">
    <location>
        <begin position="1039"/>
        <end position="1068"/>
    </location>
</feature>
<evidence type="ECO:0000256" key="1">
    <source>
        <dbReference type="SAM" id="MobiDB-lite"/>
    </source>
</evidence>
<feature type="region of interest" description="Disordered" evidence="1">
    <location>
        <begin position="692"/>
        <end position="745"/>
    </location>
</feature>
<feature type="compositionally biased region" description="Gly residues" evidence="1">
    <location>
        <begin position="1547"/>
        <end position="1556"/>
    </location>
</feature>
<dbReference type="Gene3D" id="2.60.120.260">
    <property type="entry name" value="Galactose-binding domain-like"/>
    <property type="match status" value="2"/>
</dbReference>
<feature type="compositionally biased region" description="Low complexity" evidence="1">
    <location>
        <begin position="615"/>
        <end position="664"/>
    </location>
</feature>
<feature type="compositionally biased region" description="Low complexity" evidence="1">
    <location>
        <begin position="1489"/>
        <end position="1510"/>
    </location>
</feature>
<feature type="compositionally biased region" description="Low complexity" evidence="1">
    <location>
        <begin position="1193"/>
        <end position="1210"/>
    </location>
</feature>
<feature type="compositionally biased region" description="Polar residues" evidence="1">
    <location>
        <begin position="868"/>
        <end position="881"/>
    </location>
</feature>
<feature type="compositionally biased region" description="Basic and acidic residues" evidence="1">
    <location>
        <begin position="1211"/>
        <end position="1233"/>
    </location>
</feature>
<gene>
    <name evidence="3" type="ORF">AMATHDRAFT_41836</name>
</gene>
<feature type="compositionally biased region" description="Gly residues" evidence="1">
    <location>
        <begin position="1053"/>
        <end position="1068"/>
    </location>
</feature>
<feature type="compositionally biased region" description="Polar residues" evidence="1">
    <location>
        <begin position="1338"/>
        <end position="1355"/>
    </location>
</feature>
<accession>A0A2A9NMW2</accession>
<feature type="compositionally biased region" description="Polar residues" evidence="1">
    <location>
        <begin position="1443"/>
        <end position="1456"/>
    </location>
</feature>
<reference evidence="3 4" key="1">
    <citation type="submission" date="2014-02" db="EMBL/GenBank/DDBJ databases">
        <title>Transposable element dynamics among asymbiotic and ectomycorrhizal Amanita fungi.</title>
        <authorList>
            <consortium name="DOE Joint Genome Institute"/>
            <person name="Hess J."/>
            <person name="Skrede I."/>
            <person name="Wolfe B."/>
            <person name="LaButti K."/>
            <person name="Ohm R.A."/>
            <person name="Grigoriev I.V."/>
            <person name="Pringle A."/>
        </authorList>
    </citation>
    <scope>NUCLEOTIDE SEQUENCE [LARGE SCALE GENOMIC DNA]</scope>
    <source>
        <strain evidence="3 4">SKay4041</strain>
    </source>
</reference>
<feature type="compositionally biased region" description="Low complexity" evidence="1">
    <location>
        <begin position="1523"/>
        <end position="1540"/>
    </location>
</feature>
<dbReference type="EMBL" id="KZ302042">
    <property type="protein sequence ID" value="PFH49022.1"/>
    <property type="molecule type" value="Genomic_DNA"/>
</dbReference>
<dbReference type="STRING" id="703135.A0A2A9NMW2"/>
<feature type="compositionally biased region" description="Polar residues" evidence="1">
    <location>
        <begin position="355"/>
        <end position="373"/>
    </location>
</feature>
<feature type="region of interest" description="Disordered" evidence="1">
    <location>
        <begin position="845"/>
        <end position="881"/>
    </location>
</feature>
<proteinExistence type="predicted"/>
<feature type="compositionally biased region" description="Polar residues" evidence="1">
    <location>
        <begin position="1269"/>
        <end position="1296"/>
    </location>
</feature>
<feature type="compositionally biased region" description="Basic and acidic residues" evidence="1">
    <location>
        <begin position="1648"/>
        <end position="1658"/>
    </location>
</feature>
<feature type="compositionally biased region" description="Low complexity" evidence="1">
    <location>
        <begin position="965"/>
        <end position="1008"/>
    </location>
</feature>
<keyword evidence="2" id="KW-0472">Membrane</keyword>
<feature type="region of interest" description="Disordered" evidence="1">
    <location>
        <begin position="1"/>
        <end position="27"/>
    </location>
</feature>
<feature type="compositionally biased region" description="Polar residues" evidence="1">
    <location>
        <begin position="1634"/>
        <end position="1646"/>
    </location>
</feature>
<evidence type="ECO:0000313" key="4">
    <source>
        <dbReference type="Proteomes" id="UP000242287"/>
    </source>
</evidence>
<keyword evidence="2" id="KW-1133">Transmembrane helix</keyword>
<feature type="compositionally biased region" description="Pro residues" evidence="1">
    <location>
        <begin position="1560"/>
        <end position="1571"/>
    </location>
</feature>
<dbReference type="Proteomes" id="UP000242287">
    <property type="component" value="Unassembled WGS sequence"/>
</dbReference>
<feature type="region of interest" description="Disordered" evidence="1">
    <location>
        <begin position="352"/>
        <end position="373"/>
    </location>
</feature>